<protein>
    <recommendedName>
        <fullName evidence="3">TonB-dependent receptor plug domain-containing protein</fullName>
    </recommendedName>
</protein>
<reference evidence="1" key="1">
    <citation type="submission" date="2022-09" db="EMBL/GenBank/DDBJ databases">
        <authorList>
            <person name="Duchaud E."/>
        </authorList>
    </citation>
    <scope>NUCLEOTIDE SEQUENCE</scope>
    <source>
        <strain evidence="1">TRV642</strain>
    </source>
</reference>
<dbReference type="AlphaFoldDB" id="A0A9W4X216"/>
<name>A0A9W4X216_9FLAO</name>
<gene>
    <name evidence="1" type="ORF">TRV642_0740</name>
</gene>
<proteinExistence type="predicted"/>
<evidence type="ECO:0000313" key="1">
    <source>
        <dbReference type="EMBL" id="CAI2765777.1"/>
    </source>
</evidence>
<evidence type="ECO:0000313" key="2">
    <source>
        <dbReference type="Proteomes" id="UP001152749"/>
    </source>
</evidence>
<sequence length="133" mass="15101">MENMVNNTSASNNISPLHLSGMKRILLFLSCTITIGCSNNPHTFILNDKKENKYFIAESINRAFEEDLIEKSPLIVINGIPFKYNKKQDTILIPLQKSDIISLDFLNKNSSRIIYNEKENDGAIIISARIKTK</sequence>
<organism evidence="1 2">
    <name type="scientific">Flavobacterium collinsii</name>
    <dbReference type="NCBI Taxonomy" id="1114861"/>
    <lineage>
        <taxon>Bacteria</taxon>
        <taxon>Pseudomonadati</taxon>
        <taxon>Bacteroidota</taxon>
        <taxon>Flavobacteriia</taxon>
        <taxon>Flavobacteriales</taxon>
        <taxon>Flavobacteriaceae</taxon>
        <taxon>Flavobacterium</taxon>
    </lineage>
</organism>
<evidence type="ECO:0008006" key="3">
    <source>
        <dbReference type="Google" id="ProtNLM"/>
    </source>
</evidence>
<dbReference type="EMBL" id="OX336425">
    <property type="protein sequence ID" value="CAI2765777.1"/>
    <property type="molecule type" value="Genomic_DNA"/>
</dbReference>
<dbReference type="KEGG" id="fcs:TRV642_0740"/>
<accession>A0A9W4X216</accession>
<dbReference type="Proteomes" id="UP001152749">
    <property type="component" value="Chromosome"/>
</dbReference>